<keyword evidence="8 11" id="KW-1133">Transmembrane helix</keyword>
<keyword evidence="9 13" id="KW-0482">Metalloprotease</keyword>
<evidence type="ECO:0000313" key="14">
    <source>
        <dbReference type="Proteomes" id="UP000186074"/>
    </source>
</evidence>
<dbReference type="Pfam" id="PF02163">
    <property type="entry name" value="Peptidase_M50"/>
    <property type="match status" value="1"/>
</dbReference>
<evidence type="ECO:0000256" key="2">
    <source>
        <dbReference type="ARBA" id="ARBA00004141"/>
    </source>
</evidence>
<comment type="subcellular location">
    <subcellularLocation>
        <location evidence="2">Membrane</location>
        <topology evidence="2">Multi-pass membrane protein</topology>
    </subcellularLocation>
</comment>
<dbReference type="SMART" id="SM00228">
    <property type="entry name" value="PDZ"/>
    <property type="match status" value="1"/>
</dbReference>
<dbReference type="EMBL" id="CP019070">
    <property type="protein sequence ID" value="APW66075.1"/>
    <property type="molecule type" value="Genomic_DNA"/>
</dbReference>
<organism evidence="13 14">
    <name type="scientific">Poseidonibacter parvus</name>
    <dbReference type="NCBI Taxonomy" id="1850254"/>
    <lineage>
        <taxon>Bacteria</taxon>
        <taxon>Pseudomonadati</taxon>
        <taxon>Campylobacterota</taxon>
        <taxon>Epsilonproteobacteria</taxon>
        <taxon>Campylobacterales</taxon>
        <taxon>Arcobacteraceae</taxon>
        <taxon>Poseidonibacter</taxon>
    </lineage>
</organism>
<evidence type="ECO:0000313" key="13">
    <source>
        <dbReference type="EMBL" id="APW66075.1"/>
    </source>
</evidence>
<comment type="similarity">
    <text evidence="3">Belongs to the peptidase M50B family.</text>
</comment>
<evidence type="ECO:0000256" key="7">
    <source>
        <dbReference type="ARBA" id="ARBA00022833"/>
    </source>
</evidence>
<reference evidence="13 14" key="1">
    <citation type="submission" date="2017-01" db="EMBL/GenBank/DDBJ databases">
        <title>Genome sequencing of Arcobacter sp. LPB0137.</title>
        <authorList>
            <person name="Lee G.-W."/>
            <person name="Yi H."/>
        </authorList>
    </citation>
    <scope>NUCLEOTIDE SEQUENCE [LARGE SCALE GENOMIC DNA]</scope>
    <source>
        <strain evidence="13 14">LPB0137</strain>
    </source>
</reference>
<evidence type="ECO:0000256" key="10">
    <source>
        <dbReference type="ARBA" id="ARBA00023136"/>
    </source>
</evidence>
<dbReference type="Gene3D" id="2.30.42.10">
    <property type="match status" value="1"/>
</dbReference>
<keyword evidence="14" id="KW-1185">Reference proteome</keyword>
<gene>
    <name evidence="13" type="ORF">LPB137_09500</name>
</gene>
<evidence type="ECO:0000256" key="9">
    <source>
        <dbReference type="ARBA" id="ARBA00023049"/>
    </source>
</evidence>
<dbReference type="KEGG" id="alp:LPB137_09500"/>
<dbReference type="AlphaFoldDB" id="A0A1P8KNG7"/>
<evidence type="ECO:0000256" key="8">
    <source>
        <dbReference type="ARBA" id="ARBA00022989"/>
    </source>
</evidence>
<feature type="transmembrane region" description="Helical" evidence="11">
    <location>
        <begin position="93"/>
        <end position="117"/>
    </location>
</feature>
<keyword evidence="5 11" id="KW-0812">Transmembrane</keyword>
<dbReference type="SUPFAM" id="SSF50156">
    <property type="entry name" value="PDZ domain-like"/>
    <property type="match status" value="1"/>
</dbReference>
<protein>
    <submittedName>
        <fullName evidence="13">RIP metalloprotease RseP</fullName>
    </submittedName>
</protein>
<proteinExistence type="inferred from homology"/>
<dbReference type="InterPro" id="IPR004387">
    <property type="entry name" value="Pept_M50_Zn"/>
</dbReference>
<evidence type="ECO:0000256" key="3">
    <source>
        <dbReference type="ARBA" id="ARBA00007931"/>
    </source>
</evidence>
<dbReference type="OrthoDB" id="9782003at2"/>
<keyword evidence="6" id="KW-0378">Hydrolase</keyword>
<evidence type="ECO:0000259" key="12">
    <source>
        <dbReference type="SMART" id="SM00228"/>
    </source>
</evidence>
<keyword evidence="7" id="KW-0862">Zinc</keyword>
<name>A0A1P8KNG7_9BACT</name>
<dbReference type="InterPro" id="IPR001478">
    <property type="entry name" value="PDZ"/>
</dbReference>
<accession>A0A1P8KNG7</accession>
<dbReference type="CDD" id="cd23081">
    <property type="entry name" value="cpPDZ_EcRseP-like"/>
    <property type="match status" value="1"/>
</dbReference>
<feature type="transmembrane region" description="Helical" evidence="11">
    <location>
        <begin position="321"/>
        <end position="342"/>
    </location>
</feature>
<dbReference type="GO" id="GO:0004222">
    <property type="term" value="F:metalloendopeptidase activity"/>
    <property type="evidence" value="ECO:0007669"/>
    <property type="project" value="InterPro"/>
</dbReference>
<evidence type="ECO:0000256" key="5">
    <source>
        <dbReference type="ARBA" id="ARBA00022692"/>
    </source>
</evidence>
<keyword evidence="4 13" id="KW-0645">Protease</keyword>
<comment type="cofactor">
    <cofactor evidence="1">
        <name>Zn(2+)</name>
        <dbReference type="ChEBI" id="CHEBI:29105"/>
    </cofactor>
</comment>
<evidence type="ECO:0000256" key="6">
    <source>
        <dbReference type="ARBA" id="ARBA00022801"/>
    </source>
</evidence>
<evidence type="ECO:0000256" key="11">
    <source>
        <dbReference type="SAM" id="Phobius"/>
    </source>
</evidence>
<feature type="domain" description="PDZ" evidence="12">
    <location>
        <begin position="110"/>
        <end position="179"/>
    </location>
</feature>
<dbReference type="RefSeq" id="WP_076087426.1">
    <property type="nucleotide sequence ID" value="NZ_CP019070.1"/>
</dbReference>
<dbReference type="InterPro" id="IPR008915">
    <property type="entry name" value="Peptidase_M50"/>
</dbReference>
<evidence type="ECO:0000256" key="4">
    <source>
        <dbReference type="ARBA" id="ARBA00022670"/>
    </source>
</evidence>
<feature type="transmembrane region" description="Helical" evidence="11">
    <location>
        <begin position="274"/>
        <end position="296"/>
    </location>
</feature>
<dbReference type="GO" id="GO:0006508">
    <property type="term" value="P:proteolysis"/>
    <property type="evidence" value="ECO:0007669"/>
    <property type="project" value="UniProtKB-KW"/>
</dbReference>
<keyword evidence="10 11" id="KW-0472">Membrane</keyword>
<dbReference type="GO" id="GO:0016020">
    <property type="term" value="C:membrane"/>
    <property type="evidence" value="ECO:0007669"/>
    <property type="project" value="UniProtKB-SubCell"/>
</dbReference>
<dbReference type="Proteomes" id="UP000186074">
    <property type="component" value="Chromosome"/>
</dbReference>
<dbReference type="PANTHER" id="PTHR42837">
    <property type="entry name" value="REGULATOR OF SIGMA-E PROTEASE RSEP"/>
    <property type="match status" value="1"/>
</dbReference>
<evidence type="ECO:0000256" key="1">
    <source>
        <dbReference type="ARBA" id="ARBA00001947"/>
    </source>
</evidence>
<dbReference type="STRING" id="1850254.LPB137_09500"/>
<sequence length="352" mass="38627">MGTITFLLVLSFLVFFHELGHFLAARYFGVKVHVFSIGFGKQLFAKEWKGTVWQFSLIPLGGYVKMKGQDDSNPALKEEGDDSYNTKSPLQRIAILFAGPFANFLLAAILYFSIAIIGASALAPSIGTVQENSPAFKAGILKNDEIIRINNTEITTWNEIGEIIVNTQGALKFYIKRDGKLIAKTISPHISDAQNMFKEDIKKRMIGISPSGKIVQLDLSFGESLVFAYEKTIFASTMIFQGVQKLIQGIIPSSEVGGVITIGKVISDASESSIIALLTITALISVNLGVLNLLPIPALDGGHIMFNLYELLTKRKPSDKVFMILTITGWVILGSLMLLGIYNDINRIFLND</sequence>
<dbReference type="CDD" id="cd06163">
    <property type="entry name" value="S2P-M50_PDZ_RseP-like"/>
    <property type="match status" value="1"/>
</dbReference>
<dbReference type="InterPro" id="IPR036034">
    <property type="entry name" value="PDZ_sf"/>
</dbReference>
<dbReference type="PANTHER" id="PTHR42837:SF2">
    <property type="entry name" value="MEMBRANE METALLOPROTEASE ARASP2, CHLOROPLASTIC-RELATED"/>
    <property type="match status" value="1"/>
</dbReference>